<evidence type="ECO:0000259" key="1">
    <source>
        <dbReference type="PROSITE" id="PS50878"/>
    </source>
</evidence>
<dbReference type="SUPFAM" id="SSF56672">
    <property type="entry name" value="DNA/RNA polymerases"/>
    <property type="match status" value="1"/>
</dbReference>
<dbReference type="AlphaFoldDB" id="A0A6J2YMW0"/>
<dbReference type="PANTHER" id="PTHR47027:SF8">
    <property type="entry name" value="RIBONUCLEASE H"/>
    <property type="match status" value="1"/>
</dbReference>
<reference evidence="3" key="1">
    <citation type="submission" date="2025-08" db="UniProtKB">
        <authorList>
            <consortium name="RefSeq"/>
        </authorList>
    </citation>
    <scope>IDENTIFICATION</scope>
    <source>
        <tissue evidence="3">Gonads</tissue>
    </source>
</reference>
<dbReference type="InterPro" id="IPR043502">
    <property type="entry name" value="DNA/RNA_pol_sf"/>
</dbReference>
<dbReference type="OrthoDB" id="425681at2759"/>
<accession>A0A6J2YMW0</accession>
<dbReference type="GeneID" id="115888883"/>
<dbReference type="KEGG" id="soy:115888883"/>
<protein>
    <submittedName>
        <fullName evidence="3">Uncharacterized protein LOC115888883</fullName>
    </submittedName>
</protein>
<dbReference type="Pfam" id="PF00078">
    <property type="entry name" value="RVT_1"/>
    <property type="match status" value="1"/>
</dbReference>
<dbReference type="PANTHER" id="PTHR47027">
    <property type="entry name" value="REVERSE TRANSCRIPTASE DOMAIN-CONTAINING PROTEIN"/>
    <property type="match status" value="1"/>
</dbReference>
<evidence type="ECO:0000313" key="3">
    <source>
        <dbReference type="RefSeq" id="XP_030764611.1"/>
    </source>
</evidence>
<dbReference type="InterPro" id="IPR000477">
    <property type="entry name" value="RT_dom"/>
</dbReference>
<dbReference type="InParanoid" id="A0A6J2YMW0"/>
<dbReference type="PROSITE" id="PS50878">
    <property type="entry name" value="RT_POL"/>
    <property type="match status" value="1"/>
</dbReference>
<dbReference type="Proteomes" id="UP000504635">
    <property type="component" value="Unplaced"/>
</dbReference>
<name>A0A6J2YMW0_SITOR</name>
<dbReference type="GO" id="GO:0071897">
    <property type="term" value="P:DNA biosynthetic process"/>
    <property type="evidence" value="ECO:0007669"/>
    <property type="project" value="UniProtKB-ARBA"/>
</dbReference>
<gene>
    <name evidence="3" type="primary">LOC115888883</name>
</gene>
<evidence type="ECO:0000313" key="2">
    <source>
        <dbReference type="Proteomes" id="UP000504635"/>
    </source>
</evidence>
<dbReference type="RefSeq" id="XP_030764611.1">
    <property type="nucleotide sequence ID" value="XM_030908751.1"/>
</dbReference>
<sequence>MTEKCSEIENLQEKYDTFNLHKKVKEMVNCNKKRSTAILRDQNNDIILGIENKLQRWKEYVEELFNDSRPNTPPKADENMNEKGPEITKDEVIHAIRSQKDGKATGPDNIHAEVIKLMAEQDGRGLQLLKSLYCVNHQKFIEVLKTTGIDREEIRLITNLYWQQNAVVKIEGTSSEEITIKRGVRQGCVLSPLLFNIYSEAIFKALEGIECGIKINGKVINNIRYADDTVVLAENEQDLQRLMNELVRHSENCGLLINTTKTKVLAFTKTPGQIHLDINGDPVEQVSSYKYLGCIVNDQCDPKKEIRSRIEQVRFEFGATGTHGQMLHFSVLLYGCESWTLDISLEKKLDAFEMYIYRRILRISWVQRVSNVEVLHRMRKQKELMFTIKERKTRPKIGHIMRGKKYELLRLIIEGKVQGKRSIGRRQNSWLKDIRRWFGCSSIDIFRMAVSRMTLAI</sequence>
<proteinExistence type="predicted"/>
<dbReference type="CDD" id="cd01650">
    <property type="entry name" value="RT_nLTR_like"/>
    <property type="match status" value="1"/>
</dbReference>
<keyword evidence="2" id="KW-1185">Reference proteome</keyword>
<feature type="domain" description="Reverse transcriptase" evidence="1">
    <location>
        <begin position="1"/>
        <end position="296"/>
    </location>
</feature>
<organism evidence="2 3">
    <name type="scientific">Sitophilus oryzae</name>
    <name type="common">Rice weevil</name>
    <name type="synonym">Curculio oryzae</name>
    <dbReference type="NCBI Taxonomy" id="7048"/>
    <lineage>
        <taxon>Eukaryota</taxon>
        <taxon>Metazoa</taxon>
        <taxon>Ecdysozoa</taxon>
        <taxon>Arthropoda</taxon>
        <taxon>Hexapoda</taxon>
        <taxon>Insecta</taxon>
        <taxon>Pterygota</taxon>
        <taxon>Neoptera</taxon>
        <taxon>Endopterygota</taxon>
        <taxon>Coleoptera</taxon>
        <taxon>Polyphaga</taxon>
        <taxon>Cucujiformia</taxon>
        <taxon>Curculionidae</taxon>
        <taxon>Dryophthorinae</taxon>
        <taxon>Sitophilus</taxon>
    </lineage>
</organism>